<dbReference type="InterPro" id="IPR003877">
    <property type="entry name" value="SPRY_dom"/>
</dbReference>
<evidence type="ECO:0000313" key="3">
    <source>
        <dbReference type="EMBL" id="CAD8169661.1"/>
    </source>
</evidence>
<evidence type="ECO:0000313" key="4">
    <source>
        <dbReference type="Proteomes" id="UP000689195"/>
    </source>
</evidence>
<proteinExistence type="predicted"/>
<comment type="caution">
    <text evidence="3">The sequence shown here is derived from an EMBL/GenBank/DDBJ whole genome shotgun (WGS) entry which is preliminary data.</text>
</comment>
<evidence type="ECO:0000259" key="2">
    <source>
        <dbReference type="Pfam" id="PF00622"/>
    </source>
</evidence>
<dbReference type="Proteomes" id="UP000689195">
    <property type="component" value="Unassembled WGS sequence"/>
</dbReference>
<sequence length="400" mass="47332">MNFMMCKYHPENQVIFLLWNDSMFQFACEECSENQKKQENKQILKQLSIRKALKEPDYFLGEFNLNKENRQLIKQIDNLPIQKLNSLMQIIDTHVKDIQISLSDLINKIKENILDIIQRKEKLRNNLEKVNINIIIQISYYAQFTVVFQGLNSQKCLNDDVLNQIEDNIKQLFLEIDKNPNSFNQEVQKQLLLPKIDKINDSRQYQTFINRLQNFKDSIAPFLIQNPQDLIQDQQNYKKDLKFSNIYKQSQIQVSLEGKMAYAAEDVWQVVLWKQPIPQNRKISFYFNILQLHHFYCGICFKNLISKDYRGQVSNKGHGYYLMCRYGNIYSHHDNEINGQLKGFPSCKGDTIEIIVDMIEKTITWTNNRSKQSFKLTIQTIDTLYPCIRIAKSKVQILQC</sequence>
<protein>
    <recommendedName>
        <fullName evidence="2">SPRY domain-containing protein</fullName>
    </recommendedName>
</protein>
<dbReference type="AlphaFoldDB" id="A0A8S1UY80"/>
<dbReference type="Pfam" id="PF00622">
    <property type="entry name" value="SPRY"/>
    <property type="match status" value="1"/>
</dbReference>
<feature type="domain" description="SPRY" evidence="2">
    <location>
        <begin position="285"/>
        <end position="397"/>
    </location>
</feature>
<keyword evidence="4" id="KW-1185">Reference proteome</keyword>
<keyword evidence="1" id="KW-0175">Coiled coil</keyword>
<name>A0A8S1UY80_9CILI</name>
<evidence type="ECO:0000256" key="1">
    <source>
        <dbReference type="SAM" id="Coils"/>
    </source>
</evidence>
<accession>A0A8S1UY80</accession>
<gene>
    <name evidence="3" type="ORF">PPENT_87.1.T0510183</name>
</gene>
<feature type="coiled-coil region" evidence="1">
    <location>
        <begin position="106"/>
        <end position="133"/>
    </location>
</feature>
<reference evidence="3" key="1">
    <citation type="submission" date="2021-01" db="EMBL/GenBank/DDBJ databases">
        <authorList>
            <consortium name="Genoscope - CEA"/>
            <person name="William W."/>
        </authorList>
    </citation>
    <scope>NUCLEOTIDE SEQUENCE</scope>
</reference>
<dbReference type="OrthoDB" id="308721at2759"/>
<organism evidence="3 4">
    <name type="scientific">Paramecium pentaurelia</name>
    <dbReference type="NCBI Taxonomy" id="43138"/>
    <lineage>
        <taxon>Eukaryota</taxon>
        <taxon>Sar</taxon>
        <taxon>Alveolata</taxon>
        <taxon>Ciliophora</taxon>
        <taxon>Intramacronucleata</taxon>
        <taxon>Oligohymenophorea</taxon>
        <taxon>Peniculida</taxon>
        <taxon>Parameciidae</taxon>
        <taxon>Paramecium</taxon>
    </lineage>
</organism>
<dbReference type="EMBL" id="CAJJDO010000051">
    <property type="protein sequence ID" value="CAD8169661.1"/>
    <property type="molecule type" value="Genomic_DNA"/>
</dbReference>